<dbReference type="Proteomes" id="UP000199350">
    <property type="component" value="Chromosome I"/>
</dbReference>
<evidence type="ECO:0000313" key="6">
    <source>
        <dbReference type="Proteomes" id="UP000199350"/>
    </source>
</evidence>
<dbReference type="Pfam" id="PF00356">
    <property type="entry name" value="LacI"/>
    <property type="match status" value="1"/>
</dbReference>
<protein>
    <submittedName>
        <fullName evidence="5">DNA-binding transcriptional regulator, LacI/PurR family</fullName>
    </submittedName>
</protein>
<dbReference type="CDD" id="cd06279">
    <property type="entry name" value="PBP1_LacI-like"/>
    <property type="match status" value="1"/>
</dbReference>
<dbReference type="AlphaFoldDB" id="A0A1G9P1J1"/>
<dbReference type="InterPro" id="IPR000843">
    <property type="entry name" value="HTH_LacI"/>
</dbReference>
<dbReference type="CDD" id="cd01392">
    <property type="entry name" value="HTH_LacI"/>
    <property type="match status" value="1"/>
</dbReference>
<dbReference type="InterPro" id="IPR028082">
    <property type="entry name" value="Peripla_BP_I"/>
</dbReference>
<evidence type="ECO:0000313" key="5">
    <source>
        <dbReference type="EMBL" id="SDL92499.1"/>
    </source>
</evidence>
<dbReference type="GO" id="GO:0000976">
    <property type="term" value="F:transcription cis-regulatory region binding"/>
    <property type="evidence" value="ECO:0007669"/>
    <property type="project" value="TreeGrafter"/>
</dbReference>
<dbReference type="SUPFAM" id="SSF47413">
    <property type="entry name" value="lambda repressor-like DNA-binding domains"/>
    <property type="match status" value="1"/>
</dbReference>
<dbReference type="OrthoDB" id="5171752at2"/>
<keyword evidence="2 5" id="KW-0238">DNA-binding</keyword>
<evidence type="ECO:0000256" key="2">
    <source>
        <dbReference type="ARBA" id="ARBA00023125"/>
    </source>
</evidence>
<dbReference type="Pfam" id="PF00532">
    <property type="entry name" value="Peripla_BP_1"/>
    <property type="match status" value="1"/>
</dbReference>
<feature type="domain" description="HTH lacI-type" evidence="4">
    <location>
        <begin position="9"/>
        <end position="64"/>
    </location>
</feature>
<dbReference type="SUPFAM" id="SSF53822">
    <property type="entry name" value="Periplasmic binding protein-like I"/>
    <property type="match status" value="1"/>
</dbReference>
<name>A0A1G9P1J1_9CORY</name>
<evidence type="ECO:0000259" key="4">
    <source>
        <dbReference type="PROSITE" id="PS50932"/>
    </source>
</evidence>
<evidence type="ECO:0000256" key="1">
    <source>
        <dbReference type="ARBA" id="ARBA00023015"/>
    </source>
</evidence>
<dbReference type="Gene3D" id="3.40.50.2300">
    <property type="match status" value="2"/>
</dbReference>
<dbReference type="GO" id="GO:0003700">
    <property type="term" value="F:DNA-binding transcription factor activity"/>
    <property type="evidence" value="ECO:0007669"/>
    <property type="project" value="TreeGrafter"/>
</dbReference>
<dbReference type="Gene3D" id="1.10.260.40">
    <property type="entry name" value="lambda repressor-like DNA-binding domains"/>
    <property type="match status" value="1"/>
</dbReference>
<dbReference type="InterPro" id="IPR010982">
    <property type="entry name" value="Lambda_DNA-bd_dom_sf"/>
</dbReference>
<keyword evidence="3" id="KW-0804">Transcription</keyword>
<keyword evidence="6" id="KW-1185">Reference proteome</keyword>
<sequence>MSPRPAKSSTLESIAAEVGVSRTTVSNAYNRPDQLSPALRKKILAAAAKRGYTGPNPTARSLRTRRAGAVGVILTEHLHFAFEDQASIDFLAGLSRQTAFSLTLIPAGPAEENPALISNAIVDGFVVYSVPAGDPHLAAARERGMPVVVCDQPKVAGVPYVGIDDFSAIQPAARALVDAGHRRIGILSKRLFSSPRNGHVARGELDAADLHVQRARVRGALDVFDAAGIADVPILTRHFNDRACAADAARELLETHPEITAVLCTTDSMALGVLDYCGGRVPHAVSVTGFDGIDTARAAGLTTVEQPNVEKGEKVGSLLSSLIDAAAAPQDIILPTRFVPGRTVAAPRRDG</sequence>
<accession>A0A1G9P1J1</accession>
<dbReference type="EMBL" id="LT629700">
    <property type="protein sequence ID" value="SDL92499.1"/>
    <property type="molecule type" value="Genomic_DNA"/>
</dbReference>
<keyword evidence="1" id="KW-0805">Transcription regulation</keyword>
<dbReference type="STRING" id="38302.SAMN04488535_1270"/>
<evidence type="ECO:0000256" key="3">
    <source>
        <dbReference type="ARBA" id="ARBA00023163"/>
    </source>
</evidence>
<dbReference type="PANTHER" id="PTHR30146:SF138">
    <property type="entry name" value="TRANSCRIPTIONAL REGULATORY PROTEIN"/>
    <property type="match status" value="1"/>
</dbReference>
<dbReference type="RefSeq" id="WP_092150168.1">
    <property type="nucleotide sequence ID" value="NZ_LT629700.1"/>
</dbReference>
<dbReference type="InterPro" id="IPR001761">
    <property type="entry name" value="Peripla_BP/Lac1_sug-bd_dom"/>
</dbReference>
<proteinExistence type="predicted"/>
<dbReference type="PANTHER" id="PTHR30146">
    <property type="entry name" value="LACI-RELATED TRANSCRIPTIONAL REPRESSOR"/>
    <property type="match status" value="1"/>
</dbReference>
<dbReference type="SMART" id="SM00354">
    <property type="entry name" value="HTH_LACI"/>
    <property type="match status" value="1"/>
</dbReference>
<organism evidence="5 6">
    <name type="scientific">Corynebacterium mycetoides</name>
    <dbReference type="NCBI Taxonomy" id="38302"/>
    <lineage>
        <taxon>Bacteria</taxon>
        <taxon>Bacillati</taxon>
        <taxon>Actinomycetota</taxon>
        <taxon>Actinomycetes</taxon>
        <taxon>Mycobacteriales</taxon>
        <taxon>Corynebacteriaceae</taxon>
        <taxon>Corynebacterium</taxon>
    </lineage>
</organism>
<reference evidence="6" key="1">
    <citation type="submission" date="2016-10" db="EMBL/GenBank/DDBJ databases">
        <authorList>
            <person name="Varghese N."/>
            <person name="Submissions S."/>
        </authorList>
    </citation>
    <scope>NUCLEOTIDE SEQUENCE [LARGE SCALE GENOMIC DNA]</scope>
    <source>
        <strain evidence="6">DSM 20632</strain>
    </source>
</reference>
<dbReference type="PROSITE" id="PS50932">
    <property type="entry name" value="HTH_LACI_2"/>
    <property type="match status" value="1"/>
</dbReference>
<gene>
    <name evidence="5" type="ORF">SAMN04488535_1270</name>
</gene>